<dbReference type="EMBL" id="ML145089">
    <property type="protein sequence ID" value="TBU63460.1"/>
    <property type="molecule type" value="Genomic_DNA"/>
</dbReference>
<evidence type="ECO:0000256" key="1">
    <source>
        <dbReference type="SAM" id="SignalP"/>
    </source>
</evidence>
<reference evidence="2 3" key="1">
    <citation type="submission" date="2019-01" db="EMBL/GenBank/DDBJ databases">
        <title>Draft genome sequences of three monokaryotic isolates of the white-rot basidiomycete fungus Dichomitus squalens.</title>
        <authorList>
            <consortium name="DOE Joint Genome Institute"/>
            <person name="Lopez S.C."/>
            <person name="Andreopoulos B."/>
            <person name="Pangilinan J."/>
            <person name="Lipzen A."/>
            <person name="Riley R."/>
            <person name="Ahrendt S."/>
            <person name="Ng V."/>
            <person name="Barry K."/>
            <person name="Daum C."/>
            <person name="Grigoriev I.V."/>
            <person name="Hilden K.S."/>
            <person name="Makela M.R."/>
            <person name="de Vries R.P."/>
        </authorList>
    </citation>
    <scope>NUCLEOTIDE SEQUENCE [LARGE SCALE GENOMIC DNA]</scope>
    <source>
        <strain evidence="2 3">CBS 464.89</strain>
    </source>
</reference>
<feature type="signal peptide" evidence="1">
    <location>
        <begin position="1"/>
        <end position="24"/>
    </location>
</feature>
<dbReference type="Proteomes" id="UP000292082">
    <property type="component" value="Unassembled WGS sequence"/>
</dbReference>
<evidence type="ECO:0000313" key="3">
    <source>
        <dbReference type="Proteomes" id="UP000292082"/>
    </source>
</evidence>
<dbReference type="AlphaFoldDB" id="A0A4Q9Q8D9"/>
<proteinExistence type="predicted"/>
<evidence type="ECO:0000313" key="2">
    <source>
        <dbReference type="EMBL" id="TBU63460.1"/>
    </source>
</evidence>
<keyword evidence="1" id="KW-0732">Signal</keyword>
<keyword evidence="3" id="KW-1185">Reference proteome</keyword>
<name>A0A4Q9Q8D9_9APHY</name>
<organism evidence="2 3">
    <name type="scientific">Dichomitus squalens</name>
    <dbReference type="NCBI Taxonomy" id="114155"/>
    <lineage>
        <taxon>Eukaryota</taxon>
        <taxon>Fungi</taxon>
        <taxon>Dikarya</taxon>
        <taxon>Basidiomycota</taxon>
        <taxon>Agaricomycotina</taxon>
        <taxon>Agaricomycetes</taxon>
        <taxon>Polyporales</taxon>
        <taxon>Polyporaceae</taxon>
        <taxon>Dichomitus</taxon>
    </lineage>
</organism>
<sequence length="88" mass="9624">MCSGKLGLSTHIVLLSLPPRGTETCYVNQFCLPEPVTTSWYSWTLTAWSQIWHDNPISGDPASLGPLPSQDTSVHLPRVEALSNVLGF</sequence>
<gene>
    <name evidence="2" type="ORF">BD310DRAFT_916407</name>
</gene>
<accession>A0A4Q9Q8D9</accession>
<feature type="chain" id="PRO_5020840209" evidence="1">
    <location>
        <begin position="25"/>
        <end position="88"/>
    </location>
</feature>
<protein>
    <submittedName>
        <fullName evidence="2">Uncharacterized protein</fullName>
    </submittedName>
</protein>